<evidence type="ECO:0000313" key="3">
    <source>
        <dbReference type="EMBL" id="VFJ88978.1"/>
    </source>
</evidence>
<feature type="transmembrane region" description="Helical" evidence="1">
    <location>
        <begin position="67"/>
        <end position="88"/>
    </location>
</feature>
<reference evidence="3" key="1">
    <citation type="submission" date="2019-02" db="EMBL/GenBank/DDBJ databases">
        <authorList>
            <person name="Gruber-Vodicka R. H."/>
            <person name="Seah K. B. B."/>
        </authorList>
    </citation>
    <scope>NUCLEOTIDE SEQUENCE</scope>
    <source>
        <strain evidence="3">BECK_M7</strain>
    </source>
</reference>
<evidence type="ECO:0000256" key="1">
    <source>
        <dbReference type="SAM" id="Phobius"/>
    </source>
</evidence>
<keyword evidence="1" id="KW-0812">Transmembrane</keyword>
<dbReference type="InterPro" id="IPR039447">
    <property type="entry name" value="UreH-like_TM_dom"/>
</dbReference>
<evidence type="ECO:0000259" key="2">
    <source>
        <dbReference type="Pfam" id="PF13386"/>
    </source>
</evidence>
<dbReference type="PANTHER" id="PTHR42208:SF1">
    <property type="entry name" value="HEAVY METAL TRANSPORTER"/>
    <property type="match status" value="1"/>
</dbReference>
<accession>A0A450UA75</accession>
<keyword evidence="1" id="KW-0472">Membrane</keyword>
<dbReference type="PANTHER" id="PTHR42208">
    <property type="entry name" value="HEAVY METAL TRANSPORTER-RELATED"/>
    <property type="match status" value="1"/>
</dbReference>
<feature type="transmembrane region" description="Helical" evidence="1">
    <location>
        <begin position="150"/>
        <end position="176"/>
    </location>
</feature>
<dbReference type="Pfam" id="PF13386">
    <property type="entry name" value="DsbD_2"/>
    <property type="match status" value="1"/>
</dbReference>
<gene>
    <name evidence="3" type="ORF">BECKLFY1418B_GA0070995_101320</name>
</gene>
<dbReference type="AlphaFoldDB" id="A0A450UA75"/>
<feature type="transmembrane region" description="Helical" evidence="1">
    <location>
        <begin position="182"/>
        <end position="206"/>
    </location>
</feature>
<feature type="transmembrane region" description="Helical" evidence="1">
    <location>
        <begin position="15"/>
        <end position="40"/>
    </location>
</feature>
<feature type="domain" description="Urease accessory protein UreH-like transmembrane" evidence="2">
    <location>
        <begin position="17"/>
        <end position="228"/>
    </location>
</feature>
<dbReference type="EMBL" id="CAADFF010000013">
    <property type="protein sequence ID" value="VFJ88978.1"/>
    <property type="molecule type" value="Genomic_DNA"/>
</dbReference>
<feature type="transmembrane region" description="Helical" evidence="1">
    <location>
        <begin position="218"/>
        <end position="237"/>
    </location>
</feature>
<organism evidence="3">
    <name type="scientific">Candidatus Kentrum sp. LFY</name>
    <dbReference type="NCBI Taxonomy" id="2126342"/>
    <lineage>
        <taxon>Bacteria</taxon>
        <taxon>Pseudomonadati</taxon>
        <taxon>Pseudomonadota</taxon>
        <taxon>Gammaproteobacteria</taxon>
        <taxon>Candidatus Kentrum</taxon>
    </lineage>
</organism>
<protein>
    <recommendedName>
        <fullName evidence="2">Urease accessory protein UreH-like transmembrane domain-containing protein</fullName>
    </recommendedName>
</protein>
<keyword evidence="1" id="KW-1133">Transmembrane helix</keyword>
<feature type="transmembrane region" description="Helical" evidence="1">
    <location>
        <begin position="94"/>
        <end position="117"/>
    </location>
</feature>
<sequence>MESVISPFVVSTAPYFVAFLAGLLGGVHCIGMCGGIVGALSMGLPDKVRKSPLSVAPYIISYNAGRILTYGIAGAVMGWSGSMAIELLEQHQGWLFLRILAALFMIAMGLYLGGWWFGLADVERGGANILWRRLAPMGKRLFPVRSLQQAWLFGAVWGWLPCGLVYSLLIWALAAGGWAEGVLFMISFGLGTLPTLMGIGFAATTLQHFLQRTGVRRFAGVMVIGFGIMTLVAAGIYRPDVGLGCYDP</sequence>
<proteinExistence type="predicted"/>
<name>A0A450UA75_9GAMM</name>